<protein>
    <submittedName>
        <fullName evidence="2">Uncharacterized protein</fullName>
    </submittedName>
</protein>
<accession>A0A644T8M6</accession>
<feature type="region of interest" description="Disordered" evidence="1">
    <location>
        <begin position="1"/>
        <end position="40"/>
    </location>
</feature>
<dbReference type="EMBL" id="VSSQ01000021">
    <property type="protein sequence ID" value="MPL63293.1"/>
    <property type="molecule type" value="Genomic_DNA"/>
</dbReference>
<comment type="caution">
    <text evidence="2">The sequence shown here is derived from an EMBL/GenBank/DDBJ whole genome shotgun (WGS) entry which is preliminary data.</text>
</comment>
<dbReference type="AlphaFoldDB" id="A0A644T8M6"/>
<name>A0A644T8M6_9ZZZZ</name>
<sequence length="40" mass="4376">MGGKTLDQFHAKQKSKAEKAAKTGTAPTRDTDKTIQNNEE</sequence>
<feature type="compositionally biased region" description="Basic and acidic residues" evidence="1">
    <location>
        <begin position="7"/>
        <end position="21"/>
    </location>
</feature>
<organism evidence="2">
    <name type="scientific">bioreactor metagenome</name>
    <dbReference type="NCBI Taxonomy" id="1076179"/>
    <lineage>
        <taxon>unclassified sequences</taxon>
        <taxon>metagenomes</taxon>
        <taxon>ecological metagenomes</taxon>
    </lineage>
</organism>
<evidence type="ECO:0000256" key="1">
    <source>
        <dbReference type="SAM" id="MobiDB-lite"/>
    </source>
</evidence>
<proteinExistence type="predicted"/>
<evidence type="ECO:0000313" key="2">
    <source>
        <dbReference type="EMBL" id="MPL63293.1"/>
    </source>
</evidence>
<reference evidence="2" key="1">
    <citation type="submission" date="2019-08" db="EMBL/GenBank/DDBJ databases">
        <authorList>
            <person name="Kucharzyk K."/>
            <person name="Murdoch R.W."/>
            <person name="Higgins S."/>
            <person name="Loffler F."/>
        </authorList>
    </citation>
    <scope>NUCLEOTIDE SEQUENCE</scope>
</reference>
<gene>
    <name evidence="2" type="ORF">SDC9_08915</name>
</gene>